<dbReference type="GO" id="GO:0016559">
    <property type="term" value="P:peroxisome fission"/>
    <property type="evidence" value="ECO:0007669"/>
    <property type="project" value="TreeGrafter"/>
</dbReference>
<dbReference type="Gene3D" id="1.25.40.10">
    <property type="entry name" value="Tetratricopeptide repeat domain"/>
    <property type="match status" value="1"/>
</dbReference>
<dbReference type="SUPFAM" id="SSF48452">
    <property type="entry name" value="TPR-like"/>
    <property type="match status" value="1"/>
</dbReference>
<dbReference type="PANTHER" id="PTHR13247">
    <property type="entry name" value="TETRATRICOPEPTIDE REPEAT PROTEIN 11 TPR REPEAT PROTEIN 11"/>
    <property type="match status" value="1"/>
</dbReference>
<dbReference type="GO" id="GO:0005778">
    <property type="term" value="C:peroxisomal membrane"/>
    <property type="evidence" value="ECO:0007669"/>
    <property type="project" value="TreeGrafter"/>
</dbReference>
<evidence type="ECO:0000256" key="1">
    <source>
        <dbReference type="PROSITE-ProRule" id="PRU00339"/>
    </source>
</evidence>
<dbReference type="CDD" id="cd12212">
    <property type="entry name" value="Fis1"/>
    <property type="match status" value="1"/>
</dbReference>
<dbReference type="AlphaFoldDB" id="U6MJX0"/>
<evidence type="ECO:0000313" key="3">
    <source>
        <dbReference type="EMBL" id="CDJ61950.1"/>
    </source>
</evidence>
<dbReference type="InterPro" id="IPR016543">
    <property type="entry name" value="Fis1"/>
</dbReference>
<reference evidence="3" key="1">
    <citation type="submission" date="2013-10" db="EMBL/GenBank/DDBJ databases">
        <title>Genomic analysis of the causative agents of coccidiosis in chickens.</title>
        <authorList>
            <person name="Reid A.J."/>
            <person name="Blake D."/>
            <person name="Billington K."/>
            <person name="Browne H."/>
            <person name="Dunn M."/>
            <person name="Hung S."/>
            <person name="Kawahara F."/>
            <person name="Miranda-Saavedra D."/>
            <person name="Mourier T."/>
            <person name="Nagra H."/>
            <person name="Otto T.D."/>
            <person name="Rawlings N."/>
            <person name="Sanchez A."/>
            <person name="Sanders M."/>
            <person name="Subramaniam C."/>
            <person name="Tay Y."/>
            <person name="Dear P."/>
            <person name="Doerig C."/>
            <person name="Gruber A."/>
            <person name="Parkinson J."/>
            <person name="Shirley M."/>
            <person name="Wan K.L."/>
            <person name="Berriman M."/>
            <person name="Tomley F."/>
            <person name="Pain A."/>
        </authorList>
    </citation>
    <scope>NUCLEOTIDE SEQUENCE [LARGE SCALE GENOMIC DNA]</scope>
    <source>
        <strain evidence="3">Weybridge</strain>
    </source>
</reference>
<feature type="repeat" description="TPR" evidence="1">
    <location>
        <begin position="77"/>
        <end position="110"/>
    </location>
</feature>
<dbReference type="OrthoDB" id="421154at2759"/>
<name>U6MJX0_EIMMA</name>
<keyword evidence="2" id="KW-0472">Membrane</keyword>
<proteinExistence type="predicted"/>
<protein>
    <submittedName>
        <fullName evidence="3">Uncharacterized protein</fullName>
    </submittedName>
</protein>
<feature type="transmembrane region" description="Helical" evidence="2">
    <location>
        <begin position="124"/>
        <end position="147"/>
    </location>
</feature>
<dbReference type="GeneID" id="25338656"/>
<dbReference type="EMBL" id="HG722293">
    <property type="protein sequence ID" value="CDJ61950.1"/>
    <property type="molecule type" value="Genomic_DNA"/>
</dbReference>
<dbReference type="InterPro" id="IPR033745">
    <property type="entry name" value="Fis1_cytosol"/>
</dbReference>
<evidence type="ECO:0000313" key="4">
    <source>
        <dbReference type="Proteomes" id="UP000030763"/>
    </source>
</evidence>
<dbReference type="RefSeq" id="XP_013338600.1">
    <property type="nucleotide sequence ID" value="XM_013483146.1"/>
</dbReference>
<keyword evidence="4" id="KW-1185">Reference proteome</keyword>
<reference evidence="3" key="2">
    <citation type="submission" date="2013-10" db="EMBL/GenBank/DDBJ databases">
        <authorList>
            <person name="Aslett M."/>
        </authorList>
    </citation>
    <scope>NUCLEOTIDE SEQUENCE [LARGE SCALE GENOMIC DNA]</scope>
    <source>
        <strain evidence="3">Weybridge</strain>
    </source>
</reference>
<sequence>MSGALSFDLKAETEALRAKYLEGLGVAGCVQQLESGCPCPRLQFEFASLLICSPSEKDLRDSADLLTELLEIGFCRSDCLFQLALVYLKLGHYSLAKRRVEALLRMEPRNLSALSLHSLILDRAAYDGVSGSLILGLIAGGALFYLLQWFKPH</sequence>
<dbReference type="InterPro" id="IPR011990">
    <property type="entry name" value="TPR-like_helical_dom_sf"/>
</dbReference>
<keyword evidence="2" id="KW-1133">Transmembrane helix</keyword>
<keyword evidence="2" id="KW-0812">Transmembrane</keyword>
<dbReference type="PROSITE" id="PS50005">
    <property type="entry name" value="TPR"/>
    <property type="match status" value="1"/>
</dbReference>
<dbReference type="Pfam" id="PF14853">
    <property type="entry name" value="Fis1_TPR_C"/>
    <property type="match status" value="1"/>
</dbReference>
<gene>
    <name evidence="3" type="ORF">EMWEY_00046700</name>
</gene>
<dbReference type="GO" id="GO:0000266">
    <property type="term" value="P:mitochondrial fission"/>
    <property type="evidence" value="ECO:0007669"/>
    <property type="project" value="InterPro"/>
</dbReference>
<organism evidence="3 4">
    <name type="scientific">Eimeria maxima</name>
    <name type="common">Coccidian parasite</name>
    <dbReference type="NCBI Taxonomy" id="5804"/>
    <lineage>
        <taxon>Eukaryota</taxon>
        <taxon>Sar</taxon>
        <taxon>Alveolata</taxon>
        <taxon>Apicomplexa</taxon>
        <taxon>Conoidasida</taxon>
        <taxon>Coccidia</taxon>
        <taxon>Eucoccidiorida</taxon>
        <taxon>Eimeriorina</taxon>
        <taxon>Eimeriidae</taxon>
        <taxon>Eimeria</taxon>
    </lineage>
</organism>
<dbReference type="GO" id="GO:0005741">
    <property type="term" value="C:mitochondrial outer membrane"/>
    <property type="evidence" value="ECO:0007669"/>
    <property type="project" value="TreeGrafter"/>
</dbReference>
<evidence type="ECO:0000256" key="2">
    <source>
        <dbReference type="SAM" id="Phobius"/>
    </source>
</evidence>
<accession>U6MJX0</accession>
<dbReference type="OMA" id="QFNYAWG"/>
<keyword evidence="1" id="KW-0802">TPR repeat</keyword>
<dbReference type="Proteomes" id="UP000030763">
    <property type="component" value="Unassembled WGS sequence"/>
</dbReference>
<dbReference type="GO" id="GO:0000422">
    <property type="term" value="P:autophagy of mitochondrion"/>
    <property type="evidence" value="ECO:0007669"/>
    <property type="project" value="TreeGrafter"/>
</dbReference>
<dbReference type="PANTHER" id="PTHR13247:SF0">
    <property type="entry name" value="MITOCHONDRIAL FISSION 1 PROTEIN"/>
    <property type="match status" value="1"/>
</dbReference>
<dbReference type="VEuPathDB" id="ToxoDB:EMWEY_00046700"/>
<dbReference type="InterPro" id="IPR019734">
    <property type="entry name" value="TPR_rpt"/>
</dbReference>
<dbReference type="InterPro" id="IPR028061">
    <property type="entry name" value="Fis1_TPR_C"/>
</dbReference>